<proteinExistence type="predicted"/>
<accession>A0A212C9V2</accession>
<keyword evidence="3" id="KW-1185">Reference proteome</keyword>
<dbReference type="EMBL" id="MKHE01000024">
    <property type="protein sequence ID" value="OWK02760.1"/>
    <property type="molecule type" value="Genomic_DNA"/>
</dbReference>
<comment type="caution">
    <text evidence="2">The sequence shown here is derived from an EMBL/GenBank/DDBJ whole genome shotgun (WGS) entry which is preliminary data.</text>
</comment>
<feature type="coiled-coil region" evidence="1">
    <location>
        <begin position="3"/>
        <end position="44"/>
    </location>
</feature>
<gene>
    <name evidence="2" type="ORF">Celaphus_00010417</name>
</gene>
<reference evidence="2 3" key="1">
    <citation type="journal article" date="2018" name="Mol. Genet. Genomics">
        <title>The red deer Cervus elaphus genome CerEla1.0: sequencing, annotating, genes, and chromosomes.</title>
        <authorList>
            <person name="Bana N.A."/>
            <person name="Nyiri A."/>
            <person name="Nagy J."/>
            <person name="Frank K."/>
            <person name="Nagy T."/>
            <person name="Steger V."/>
            <person name="Schiller M."/>
            <person name="Lakatos P."/>
            <person name="Sugar L."/>
            <person name="Horn P."/>
            <person name="Barta E."/>
            <person name="Orosz L."/>
        </authorList>
    </citation>
    <scope>NUCLEOTIDE SEQUENCE [LARGE SCALE GENOMIC DNA]</scope>
    <source>
        <strain evidence="2">Hungarian</strain>
    </source>
</reference>
<keyword evidence="1" id="KW-0175">Coiled coil</keyword>
<organism evidence="2 3">
    <name type="scientific">Cervus elaphus hippelaphus</name>
    <name type="common">European red deer</name>
    <dbReference type="NCBI Taxonomy" id="46360"/>
    <lineage>
        <taxon>Eukaryota</taxon>
        <taxon>Metazoa</taxon>
        <taxon>Chordata</taxon>
        <taxon>Craniata</taxon>
        <taxon>Vertebrata</taxon>
        <taxon>Euteleostomi</taxon>
        <taxon>Mammalia</taxon>
        <taxon>Eutheria</taxon>
        <taxon>Laurasiatheria</taxon>
        <taxon>Artiodactyla</taxon>
        <taxon>Ruminantia</taxon>
        <taxon>Pecora</taxon>
        <taxon>Cervidae</taxon>
        <taxon>Cervinae</taxon>
        <taxon>Cervus</taxon>
    </lineage>
</organism>
<sequence length="101" mass="11799">MEYEKTQTVLSELKLKFEMTEQEKQSITDELKQCKDNLKLLREKGNNVSLCKRGLALIERQARALNLPYYNPSQPYSSAYSWLSCFGVSVHCGRERYKHCC</sequence>
<protein>
    <submittedName>
        <fullName evidence="2">Uncharacterized protein</fullName>
    </submittedName>
</protein>
<evidence type="ECO:0000256" key="1">
    <source>
        <dbReference type="SAM" id="Coils"/>
    </source>
</evidence>
<dbReference type="AlphaFoldDB" id="A0A212C9V2"/>
<dbReference type="Proteomes" id="UP000242450">
    <property type="component" value="Chromosome 24"/>
</dbReference>
<evidence type="ECO:0000313" key="3">
    <source>
        <dbReference type="Proteomes" id="UP000242450"/>
    </source>
</evidence>
<name>A0A212C9V2_CEREH</name>
<dbReference type="OrthoDB" id="687730at2759"/>
<evidence type="ECO:0000313" key="2">
    <source>
        <dbReference type="EMBL" id="OWK02760.1"/>
    </source>
</evidence>